<feature type="compositionally biased region" description="Polar residues" evidence="1">
    <location>
        <begin position="44"/>
        <end position="56"/>
    </location>
</feature>
<proteinExistence type="predicted"/>
<organism evidence="2">
    <name type="scientific">uncultured organism MedDCM-OCT-S08-C3</name>
    <dbReference type="NCBI Taxonomy" id="743638"/>
    <lineage>
        <taxon>unclassified sequences</taxon>
        <taxon>environmental samples</taxon>
    </lineage>
</organism>
<dbReference type="EMBL" id="GU943098">
    <property type="protein sequence ID" value="ADD95798.1"/>
    <property type="molecule type" value="Genomic_DNA"/>
</dbReference>
<protein>
    <submittedName>
        <fullName evidence="2">Uncharacterized protein</fullName>
    </submittedName>
</protein>
<sequence length="96" mass="10026">MANISSGGGSLKQLPLLVPLDPGKMRILDEPYISANYNTFHSQAGASNALDNNNNTGDGGSLCDPATSTTRENSPARVPDQTPGKGRKRLCGGLQK</sequence>
<accession>D6PJ97</accession>
<name>D6PJ97_9ZZZZ</name>
<evidence type="ECO:0000256" key="1">
    <source>
        <dbReference type="SAM" id="MobiDB-lite"/>
    </source>
</evidence>
<dbReference type="AlphaFoldDB" id="D6PJ97"/>
<evidence type="ECO:0000313" key="2">
    <source>
        <dbReference type="EMBL" id="ADD95798.1"/>
    </source>
</evidence>
<feature type="region of interest" description="Disordered" evidence="1">
    <location>
        <begin position="44"/>
        <end position="96"/>
    </location>
</feature>
<reference evidence="2" key="1">
    <citation type="journal article" date="2010" name="ISME J.">
        <title>Metagenome of the Mediterranean deep chlorophyll maximum studied by direct and fosmid library 454 pyrosequencing.</title>
        <authorList>
            <person name="Ghai R."/>
            <person name="Martin-Cuadrado A.B."/>
            <person name="Molto A.G."/>
            <person name="Heredia I.G."/>
            <person name="Cabrera R."/>
            <person name="Martin J."/>
            <person name="Verdu M."/>
            <person name="Deschamps P."/>
            <person name="Moreira D."/>
            <person name="Lopez-Garcia P."/>
            <person name="Mira A."/>
            <person name="Rodriguez-Valera F."/>
        </authorList>
    </citation>
    <scope>NUCLEOTIDE SEQUENCE</scope>
</reference>